<dbReference type="SUPFAM" id="SSF53187">
    <property type="entry name" value="Zn-dependent exopeptidases"/>
    <property type="match status" value="1"/>
</dbReference>
<keyword evidence="7" id="KW-0378">Hydrolase</keyword>
<dbReference type="PANTHER" id="PTHR11705:SF83">
    <property type="entry name" value="INACTIVE METALLOCARBOXYPEPTIDASE ECM14"/>
    <property type="match status" value="1"/>
</dbReference>
<feature type="signal peptide" evidence="11">
    <location>
        <begin position="1"/>
        <end position="41"/>
    </location>
</feature>
<gene>
    <name evidence="13" type="ORF">SAMN04487966_102115</name>
</gene>
<dbReference type="Pfam" id="PF00246">
    <property type="entry name" value="Peptidase_M14"/>
    <property type="match status" value="1"/>
</dbReference>
<keyword evidence="8" id="KW-0843">Virulence</keyword>
<proteinExistence type="inferred from homology"/>
<evidence type="ECO:0000259" key="12">
    <source>
        <dbReference type="PROSITE" id="PS52035"/>
    </source>
</evidence>
<evidence type="ECO:0000256" key="6">
    <source>
        <dbReference type="ARBA" id="ARBA00022729"/>
    </source>
</evidence>
<sequence length="399" mass="43680">MREMDHTCIISQTPSGPQISRRTALTALGALGALAATPALAGPAAATTYPNPNNTPTSAIRTYGDMIKGLEQLQRTSRGAVTVTTLREVGTAEYLSEQGRELYVAQVGTGTRHLWIQGRIHGDEPYGLDSLMTVLRSLVSSGSPTYRQIREQFTIHFIPVYNPDGSEMNTRTTTLWDETTNQPRLGANGRPLTVDLNRDWAVNGFRARESRAWYEYWTMVKPEYALDIHHQGMKVDRTTGEAITLSLGVSLAPGGPTLPGIRGGEYDVLTRQMAGHVWQQVDHRGHITTDRYDVGEGVVIDIHGGVVSAMMMGLNWNGLNPTGHSNAAIFFETSGNTRDGSLGQKARGKLIQQNVLGVEAWLSGLATGAVQRLDPEIWEQIPHDPVQYYFTDWGGTIPA</sequence>
<evidence type="ECO:0000256" key="11">
    <source>
        <dbReference type="SAM" id="SignalP"/>
    </source>
</evidence>
<comment type="caution">
    <text evidence="10">Lacks conserved residue(s) required for the propagation of feature annotation.</text>
</comment>
<accession>A0A1I7MGB7</accession>
<keyword evidence="4" id="KW-0964">Secreted</keyword>
<comment type="subcellular location">
    <subcellularLocation>
        <location evidence="2">Secreted</location>
    </subcellularLocation>
</comment>
<evidence type="ECO:0000256" key="9">
    <source>
        <dbReference type="ARBA" id="ARBA00023180"/>
    </source>
</evidence>
<dbReference type="STRING" id="574650.SAMN04487966_102115"/>
<protein>
    <submittedName>
        <fullName evidence="13">Zinc carboxypeptidase</fullName>
    </submittedName>
</protein>
<keyword evidence="14" id="KW-1185">Reference proteome</keyword>
<dbReference type="PANTHER" id="PTHR11705">
    <property type="entry name" value="PROTEASE FAMILY M14 CARBOXYPEPTIDASE A,B"/>
    <property type="match status" value="1"/>
</dbReference>
<keyword evidence="13" id="KW-0121">Carboxypeptidase</keyword>
<reference evidence="13 14" key="1">
    <citation type="submission" date="2016-10" db="EMBL/GenBank/DDBJ databases">
        <authorList>
            <person name="de Groot N.N."/>
        </authorList>
    </citation>
    <scope>NUCLEOTIDE SEQUENCE [LARGE SCALE GENOMIC DNA]</scope>
    <source>
        <strain evidence="13 14">CGMCC 1.7054</strain>
    </source>
</reference>
<dbReference type="Gene3D" id="3.40.630.10">
    <property type="entry name" value="Zn peptidases"/>
    <property type="match status" value="1"/>
</dbReference>
<keyword evidence="9" id="KW-0325">Glycoprotein</keyword>
<feature type="chain" id="PRO_5038838536" evidence="11">
    <location>
        <begin position="42"/>
        <end position="399"/>
    </location>
</feature>
<feature type="domain" description="Peptidase M14" evidence="12">
    <location>
        <begin position="59"/>
        <end position="399"/>
    </location>
</feature>
<evidence type="ECO:0000313" key="13">
    <source>
        <dbReference type="EMBL" id="SFV20972.1"/>
    </source>
</evidence>
<dbReference type="GO" id="GO:0005615">
    <property type="term" value="C:extracellular space"/>
    <property type="evidence" value="ECO:0007669"/>
    <property type="project" value="TreeGrafter"/>
</dbReference>
<evidence type="ECO:0000256" key="3">
    <source>
        <dbReference type="ARBA" id="ARBA00005988"/>
    </source>
</evidence>
<dbReference type="AlphaFoldDB" id="A0A1I7MGB7"/>
<evidence type="ECO:0000256" key="10">
    <source>
        <dbReference type="PROSITE-ProRule" id="PRU01379"/>
    </source>
</evidence>
<evidence type="ECO:0000313" key="14">
    <source>
        <dbReference type="Proteomes" id="UP000198881"/>
    </source>
</evidence>
<evidence type="ECO:0000256" key="8">
    <source>
        <dbReference type="ARBA" id="ARBA00023026"/>
    </source>
</evidence>
<evidence type="ECO:0000256" key="4">
    <source>
        <dbReference type="ARBA" id="ARBA00022525"/>
    </source>
</evidence>
<dbReference type="GO" id="GO:0008270">
    <property type="term" value="F:zinc ion binding"/>
    <property type="evidence" value="ECO:0007669"/>
    <property type="project" value="InterPro"/>
</dbReference>
<keyword evidence="6 11" id="KW-0732">Signal</keyword>
<dbReference type="PROSITE" id="PS51318">
    <property type="entry name" value="TAT"/>
    <property type="match status" value="1"/>
</dbReference>
<evidence type="ECO:0000256" key="2">
    <source>
        <dbReference type="ARBA" id="ARBA00004613"/>
    </source>
</evidence>
<dbReference type="EMBL" id="FPCG01000002">
    <property type="protein sequence ID" value="SFV20972.1"/>
    <property type="molecule type" value="Genomic_DNA"/>
</dbReference>
<dbReference type="InterPro" id="IPR000834">
    <property type="entry name" value="Peptidase_M14"/>
</dbReference>
<evidence type="ECO:0000256" key="1">
    <source>
        <dbReference type="ARBA" id="ARBA00001947"/>
    </source>
</evidence>
<dbReference type="PROSITE" id="PS52035">
    <property type="entry name" value="PEPTIDASE_M14"/>
    <property type="match status" value="1"/>
</dbReference>
<dbReference type="GO" id="GO:0006508">
    <property type="term" value="P:proteolysis"/>
    <property type="evidence" value="ECO:0007669"/>
    <property type="project" value="UniProtKB-KW"/>
</dbReference>
<dbReference type="GO" id="GO:0004181">
    <property type="term" value="F:metallocarboxypeptidase activity"/>
    <property type="evidence" value="ECO:0007669"/>
    <property type="project" value="InterPro"/>
</dbReference>
<keyword evidence="5" id="KW-0645">Protease</keyword>
<organism evidence="13 14">
    <name type="scientific">Micrococcus terreus</name>
    <dbReference type="NCBI Taxonomy" id="574650"/>
    <lineage>
        <taxon>Bacteria</taxon>
        <taxon>Bacillati</taxon>
        <taxon>Actinomycetota</taxon>
        <taxon>Actinomycetes</taxon>
        <taxon>Micrococcales</taxon>
        <taxon>Micrococcaceae</taxon>
        <taxon>Micrococcus</taxon>
    </lineage>
</organism>
<evidence type="ECO:0000256" key="5">
    <source>
        <dbReference type="ARBA" id="ARBA00022670"/>
    </source>
</evidence>
<comment type="similarity">
    <text evidence="3 10">Belongs to the peptidase M14 family.</text>
</comment>
<dbReference type="Proteomes" id="UP000198881">
    <property type="component" value="Unassembled WGS sequence"/>
</dbReference>
<comment type="cofactor">
    <cofactor evidence="1">
        <name>Zn(2+)</name>
        <dbReference type="ChEBI" id="CHEBI:29105"/>
    </cofactor>
</comment>
<dbReference type="InterPro" id="IPR006311">
    <property type="entry name" value="TAT_signal"/>
</dbReference>
<name>A0A1I7MGB7_9MICC</name>
<evidence type="ECO:0000256" key="7">
    <source>
        <dbReference type="ARBA" id="ARBA00022801"/>
    </source>
</evidence>